<reference evidence="1 2" key="2">
    <citation type="journal article" date="2022" name="Mol. Ecol. Resour.">
        <title>The genomes of chicory, endive, great burdock and yacon provide insights into Asteraceae paleo-polyploidization history and plant inulin production.</title>
        <authorList>
            <person name="Fan W."/>
            <person name="Wang S."/>
            <person name="Wang H."/>
            <person name="Wang A."/>
            <person name="Jiang F."/>
            <person name="Liu H."/>
            <person name="Zhao H."/>
            <person name="Xu D."/>
            <person name="Zhang Y."/>
        </authorList>
    </citation>
    <scope>NUCLEOTIDE SEQUENCE [LARGE SCALE GENOMIC DNA]</scope>
    <source>
        <strain evidence="2">cv. Niubang</strain>
    </source>
</reference>
<proteinExistence type="predicted"/>
<reference evidence="2" key="1">
    <citation type="journal article" date="2022" name="Mol. Ecol. Resour.">
        <title>The genomes of chicory, endive, great burdock and yacon provide insights into Asteraceae palaeo-polyploidization history and plant inulin production.</title>
        <authorList>
            <person name="Fan W."/>
            <person name="Wang S."/>
            <person name="Wang H."/>
            <person name="Wang A."/>
            <person name="Jiang F."/>
            <person name="Liu H."/>
            <person name="Zhao H."/>
            <person name="Xu D."/>
            <person name="Zhang Y."/>
        </authorList>
    </citation>
    <scope>NUCLEOTIDE SEQUENCE [LARGE SCALE GENOMIC DNA]</scope>
    <source>
        <strain evidence="2">cv. Niubang</strain>
    </source>
</reference>
<dbReference type="Proteomes" id="UP001055879">
    <property type="component" value="Linkage Group LG05"/>
</dbReference>
<gene>
    <name evidence="1" type="ORF">L6452_18252</name>
</gene>
<name>A0ACB9C5M4_ARCLA</name>
<protein>
    <submittedName>
        <fullName evidence="1">Uncharacterized protein</fullName>
    </submittedName>
</protein>
<sequence length="608" mass="66177">MDTTMRVYDVTGLESITKEEAEGKETKHSKEEIEGEKDTFVIQPNFPSCANHLSISADLVQKDVEEGVHTLNPAQTNRTEETFYSSNTPLTSLEAFIASDAHKSETKSTSEVLVRKHDDSAGLDHPQSPLIKTQVLDSESSLEKLDDRTSVDDSPSIGHRGSDGNPKEPNIKTSSLGAKDLLAKFGSCVDLEDDSSSPVTKVEFKAFVDGVYVALGELKSLAKGKEDVAAKTKNAETVAELKKTTAQNSLDIQKLVQASATMATQEDINRLITTVDKKTEALKVLGKIVMDETPKAAAQTATSAVDDLEALRSEIKNMARSAIVPLPPSTSQSQKPAEVSHPSTLASKAELHNMWEKLLQEVHKIGEGMVSKGRSVLEELKRTVALMKFHTDNEAEASQKKRSHDDQGSDGFGPSGRHEGEKALPALSENPIAATPLNVIPQKKGTSEGITQRSKSCASKMKKLNFAVFIPVTPAELSVKAKINIESELIAEGIEKFVEPSSPELMPVAPIPSVQFSAQEPINAKDDEVIPQQNLPKKTLSESKVKGKTPSAVVATEKKKPTEDQVKSIVESTDAMRIPILRPPKKELSFHENIYSYLYSTECEEVFL</sequence>
<evidence type="ECO:0000313" key="1">
    <source>
        <dbReference type="EMBL" id="KAI3729591.1"/>
    </source>
</evidence>
<dbReference type="EMBL" id="CM042051">
    <property type="protein sequence ID" value="KAI3729591.1"/>
    <property type="molecule type" value="Genomic_DNA"/>
</dbReference>
<evidence type="ECO:0000313" key="2">
    <source>
        <dbReference type="Proteomes" id="UP001055879"/>
    </source>
</evidence>
<accession>A0ACB9C5M4</accession>
<keyword evidence="2" id="KW-1185">Reference proteome</keyword>
<comment type="caution">
    <text evidence="1">The sequence shown here is derived from an EMBL/GenBank/DDBJ whole genome shotgun (WGS) entry which is preliminary data.</text>
</comment>
<organism evidence="1 2">
    <name type="scientific">Arctium lappa</name>
    <name type="common">Greater burdock</name>
    <name type="synonym">Lappa major</name>
    <dbReference type="NCBI Taxonomy" id="4217"/>
    <lineage>
        <taxon>Eukaryota</taxon>
        <taxon>Viridiplantae</taxon>
        <taxon>Streptophyta</taxon>
        <taxon>Embryophyta</taxon>
        <taxon>Tracheophyta</taxon>
        <taxon>Spermatophyta</taxon>
        <taxon>Magnoliopsida</taxon>
        <taxon>eudicotyledons</taxon>
        <taxon>Gunneridae</taxon>
        <taxon>Pentapetalae</taxon>
        <taxon>asterids</taxon>
        <taxon>campanulids</taxon>
        <taxon>Asterales</taxon>
        <taxon>Asteraceae</taxon>
        <taxon>Carduoideae</taxon>
        <taxon>Cardueae</taxon>
        <taxon>Arctiinae</taxon>
        <taxon>Arctium</taxon>
    </lineage>
</organism>